<feature type="binding site" evidence="8">
    <location>
        <position position="5"/>
    </location>
    <ligand>
        <name>Mg(2+)</name>
        <dbReference type="ChEBI" id="CHEBI:18420"/>
    </ligand>
</feature>
<dbReference type="EC" id="2.7.8.7" evidence="8"/>
<keyword evidence="6 8" id="KW-0443">Lipid metabolism</keyword>
<dbReference type="FunCoup" id="D4H7S5">
    <property type="interactions" value="144"/>
</dbReference>
<comment type="subcellular location">
    <subcellularLocation>
        <location evidence="8">Cytoplasm</location>
    </subcellularLocation>
</comment>
<dbReference type="OrthoDB" id="517356at2"/>
<dbReference type="Proteomes" id="UP000002012">
    <property type="component" value="Chromosome"/>
</dbReference>
<evidence type="ECO:0000259" key="9">
    <source>
        <dbReference type="Pfam" id="PF01648"/>
    </source>
</evidence>
<dbReference type="PaxDb" id="522772-Dacet_1302"/>
<comment type="catalytic activity">
    <reaction evidence="8">
        <text>apo-[ACP] + CoA = holo-[ACP] + adenosine 3',5'-bisphosphate + H(+)</text>
        <dbReference type="Rhea" id="RHEA:12068"/>
        <dbReference type="Rhea" id="RHEA-COMP:9685"/>
        <dbReference type="Rhea" id="RHEA-COMP:9690"/>
        <dbReference type="ChEBI" id="CHEBI:15378"/>
        <dbReference type="ChEBI" id="CHEBI:29999"/>
        <dbReference type="ChEBI" id="CHEBI:57287"/>
        <dbReference type="ChEBI" id="CHEBI:58343"/>
        <dbReference type="ChEBI" id="CHEBI:64479"/>
        <dbReference type="EC" id="2.7.8.7"/>
    </reaction>
</comment>
<keyword evidence="2 8" id="KW-0808">Transferase</keyword>
<evidence type="ECO:0000256" key="2">
    <source>
        <dbReference type="ARBA" id="ARBA00022679"/>
    </source>
</evidence>
<dbReference type="GO" id="GO:0000287">
    <property type="term" value="F:magnesium ion binding"/>
    <property type="evidence" value="ECO:0007669"/>
    <property type="project" value="UniProtKB-UniRule"/>
</dbReference>
<keyword evidence="8" id="KW-0963">Cytoplasm</keyword>
<dbReference type="GO" id="GO:0006633">
    <property type="term" value="P:fatty acid biosynthetic process"/>
    <property type="evidence" value="ECO:0007669"/>
    <property type="project" value="UniProtKB-UniRule"/>
</dbReference>
<evidence type="ECO:0000256" key="3">
    <source>
        <dbReference type="ARBA" id="ARBA00022723"/>
    </source>
</evidence>
<evidence type="ECO:0000256" key="6">
    <source>
        <dbReference type="ARBA" id="ARBA00023098"/>
    </source>
</evidence>
<feature type="domain" description="4'-phosphopantetheinyl transferase" evidence="9">
    <location>
        <begin position="2"/>
        <end position="91"/>
    </location>
</feature>
<dbReference type="RefSeq" id="WP_013010596.1">
    <property type="nucleotide sequence ID" value="NC_013943.1"/>
</dbReference>
<comment type="function">
    <text evidence="8">Transfers the 4'-phosphopantetheine moiety from coenzyme A to a Ser of acyl-carrier-protein.</text>
</comment>
<dbReference type="STRING" id="522772.Dacet_1302"/>
<keyword evidence="1 8" id="KW-0444">Lipid biosynthesis</keyword>
<keyword evidence="4 8" id="KW-0276">Fatty acid metabolism</keyword>
<comment type="similarity">
    <text evidence="8">Belongs to the P-Pant transferase superfamily. AcpS family.</text>
</comment>
<keyword evidence="3 8" id="KW-0479">Metal-binding</keyword>
<comment type="cofactor">
    <cofactor evidence="8">
        <name>Mg(2+)</name>
        <dbReference type="ChEBI" id="CHEBI:18420"/>
    </cofactor>
</comment>
<evidence type="ECO:0000313" key="10">
    <source>
        <dbReference type="EMBL" id="ADD68074.1"/>
    </source>
</evidence>
<dbReference type="SUPFAM" id="SSF56214">
    <property type="entry name" value="4'-phosphopantetheinyl transferase"/>
    <property type="match status" value="1"/>
</dbReference>
<organism evidence="10 11">
    <name type="scientific">Denitrovibrio acetiphilus (strain DSM 12809 / NBRC 114555 / N2460)</name>
    <dbReference type="NCBI Taxonomy" id="522772"/>
    <lineage>
        <taxon>Bacteria</taxon>
        <taxon>Pseudomonadati</taxon>
        <taxon>Deferribacterota</taxon>
        <taxon>Deferribacteres</taxon>
        <taxon>Deferribacterales</taxon>
        <taxon>Geovibrionaceae</taxon>
        <taxon>Denitrovibrio</taxon>
    </lineage>
</organism>
<dbReference type="AlphaFoldDB" id="D4H7S5"/>
<dbReference type="NCBIfam" id="TIGR00516">
    <property type="entry name" value="acpS"/>
    <property type="match status" value="1"/>
</dbReference>
<protein>
    <recommendedName>
        <fullName evidence="8">Holo-[acyl-carrier-protein] synthase</fullName>
        <shortName evidence="8">Holo-ACP synthase</shortName>
        <ecNumber evidence="8">2.7.8.7</ecNumber>
    </recommendedName>
    <alternativeName>
        <fullName evidence="8">4'-phosphopantetheinyl transferase AcpS</fullName>
    </alternativeName>
</protein>
<proteinExistence type="inferred from homology"/>
<dbReference type="Pfam" id="PF01648">
    <property type="entry name" value="ACPS"/>
    <property type="match status" value="1"/>
</dbReference>
<dbReference type="GO" id="GO:0005737">
    <property type="term" value="C:cytoplasm"/>
    <property type="evidence" value="ECO:0007669"/>
    <property type="project" value="UniProtKB-SubCell"/>
</dbReference>
<evidence type="ECO:0000256" key="5">
    <source>
        <dbReference type="ARBA" id="ARBA00022842"/>
    </source>
</evidence>
<dbReference type="InterPro" id="IPR002582">
    <property type="entry name" value="ACPS"/>
</dbReference>
<accession>D4H7S5</accession>
<evidence type="ECO:0000256" key="8">
    <source>
        <dbReference type="HAMAP-Rule" id="MF_00101"/>
    </source>
</evidence>
<dbReference type="InParanoid" id="D4H7S5"/>
<evidence type="ECO:0000256" key="4">
    <source>
        <dbReference type="ARBA" id="ARBA00022832"/>
    </source>
</evidence>
<dbReference type="EMBL" id="CP001968">
    <property type="protein sequence ID" value="ADD68074.1"/>
    <property type="molecule type" value="Genomic_DNA"/>
</dbReference>
<dbReference type="HAMAP" id="MF_00101">
    <property type="entry name" value="AcpS"/>
    <property type="match status" value="1"/>
</dbReference>
<evidence type="ECO:0000313" key="11">
    <source>
        <dbReference type="Proteomes" id="UP000002012"/>
    </source>
</evidence>
<keyword evidence="7 8" id="KW-0275">Fatty acid biosynthesis</keyword>
<dbReference type="KEGG" id="dap:Dacet_1302"/>
<dbReference type="InterPro" id="IPR004568">
    <property type="entry name" value="Ppantetheine-prot_Trfase_dom"/>
</dbReference>
<keyword evidence="11" id="KW-1185">Reference proteome</keyword>
<dbReference type="GO" id="GO:0008897">
    <property type="term" value="F:holo-[acyl-carrier-protein] synthase activity"/>
    <property type="evidence" value="ECO:0007669"/>
    <property type="project" value="UniProtKB-UniRule"/>
</dbReference>
<evidence type="ECO:0000256" key="1">
    <source>
        <dbReference type="ARBA" id="ARBA00022516"/>
    </source>
</evidence>
<feature type="binding site" evidence="8">
    <location>
        <position position="54"/>
    </location>
    <ligand>
        <name>Mg(2+)</name>
        <dbReference type="ChEBI" id="CHEBI:18420"/>
    </ligand>
</feature>
<gene>
    <name evidence="8" type="primary">acpS</name>
    <name evidence="10" type="ordered locus">Dacet_1302</name>
</gene>
<evidence type="ECO:0000256" key="7">
    <source>
        <dbReference type="ARBA" id="ARBA00023160"/>
    </source>
</evidence>
<reference evidence="10 11" key="1">
    <citation type="journal article" date="2010" name="Stand. Genomic Sci.">
        <title>Complete genome sequence of Denitrovibrio acetiphilus type strain (N2460).</title>
        <authorList>
            <person name="Kiss H."/>
            <person name="Lang E."/>
            <person name="Lapidus A."/>
            <person name="Copeland A."/>
            <person name="Nolan M."/>
            <person name="Glavina Del Rio T."/>
            <person name="Chen F."/>
            <person name="Lucas S."/>
            <person name="Tice H."/>
            <person name="Cheng J.F."/>
            <person name="Han C."/>
            <person name="Goodwin L."/>
            <person name="Pitluck S."/>
            <person name="Liolios K."/>
            <person name="Pati A."/>
            <person name="Ivanova N."/>
            <person name="Mavromatis K."/>
            <person name="Chen A."/>
            <person name="Palaniappan K."/>
            <person name="Land M."/>
            <person name="Hauser L."/>
            <person name="Chang Y.J."/>
            <person name="Jeffries C.D."/>
            <person name="Detter J.C."/>
            <person name="Brettin T."/>
            <person name="Spring S."/>
            <person name="Rohde M."/>
            <person name="Goker M."/>
            <person name="Woyke T."/>
            <person name="Bristow J."/>
            <person name="Eisen J.A."/>
            <person name="Markowitz V."/>
            <person name="Hugenholtz P."/>
            <person name="Kyrpides N.C."/>
            <person name="Klenk H.P."/>
        </authorList>
    </citation>
    <scope>NUCLEOTIDE SEQUENCE [LARGE SCALE GENOMIC DNA]</scope>
    <source>
        <strain evidence="11">DSM 12809 / NBRC 114555 / N2460</strain>
    </source>
</reference>
<name>D4H7S5_DENA2</name>
<dbReference type="InterPro" id="IPR037143">
    <property type="entry name" value="4-PPantetheinyl_Trfase_dom_sf"/>
</dbReference>
<keyword evidence="5 8" id="KW-0460">Magnesium</keyword>
<dbReference type="Gene3D" id="3.90.470.20">
    <property type="entry name" value="4'-phosphopantetheinyl transferase domain"/>
    <property type="match status" value="1"/>
</dbReference>
<dbReference type="HOGENOM" id="CLU_089696_1_2_0"/>
<dbReference type="eggNOG" id="COG0736">
    <property type="taxonomic scope" value="Bacteria"/>
</dbReference>
<sequence length="113" mass="12495">MLGCDIIETERLKDALERHGDAFVHRILSKCEIDIFRKRNDSITFLAGRFAAKESISKSLGTGIGKISFNEIEILNDNAGAPVVYLCGKLREDIQLSISHSKTCAMAVSIIVR</sequence>
<dbReference type="NCBIfam" id="TIGR00556">
    <property type="entry name" value="pantethn_trn"/>
    <property type="match status" value="1"/>
</dbReference>
<dbReference type="InterPro" id="IPR008278">
    <property type="entry name" value="4-PPantetheinyl_Trfase_dom"/>
</dbReference>